<accession>A0AAN8VKN3</accession>
<proteinExistence type="inferred from homology"/>
<evidence type="ECO:0000256" key="2">
    <source>
        <dbReference type="ARBA" id="ARBA00022448"/>
    </source>
</evidence>
<evidence type="ECO:0000256" key="4">
    <source>
        <dbReference type="SAM" id="MobiDB-lite"/>
    </source>
</evidence>
<dbReference type="Pfam" id="PF03081">
    <property type="entry name" value="Exo70_C"/>
    <property type="match status" value="1"/>
</dbReference>
<dbReference type="GO" id="GO:0015031">
    <property type="term" value="P:protein transport"/>
    <property type="evidence" value="ECO:0007669"/>
    <property type="project" value="UniProtKB-KW"/>
</dbReference>
<keyword evidence="2 3" id="KW-0813">Transport</keyword>
<comment type="caution">
    <text evidence="6">The sequence shown here is derived from an EMBL/GenBank/DDBJ whole genome shotgun (WGS) entry which is preliminary data.</text>
</comment>
<dbReference type="InterPro" id="IPR004140">
    <property type="entry name" value="Exo70"/>
</dbReference>
<dbReference type="AlphaFoldDB" id="A0AAN8VKN3"/>
<comment type="similarity">
    <text evidence="1 3">Belongs to the EXO70 family.</text>
</comment>
<dbReference type="PANTHER" id="PTHR12542:SF17">
    <property type="entry name" value="EXOCYST SUBUNIT EXO70 FAMILY PROTEIN"/>
    <property type="match status" value="1"/>
</dbReference>
<dbReference type="FunFam" id="1.20.1280.170:FF:000003">
    <property type="entry name" value="Exocyst subunit Exo70 family protein"/>
    <property type="match status" value="1"/>
</dbReference>
<organism evidence="6 7">
    <name type="scientific">Dillenia turbinata</name>
    <dbReference type="NCBI Taxonomy" id="194707"/>
    <lineage>
        <taxon>Eukaryota</taxon>
        <taxon>Viridiplantae</taxon>
        <taxon>Streptophyta</taxon>
        <taxon>Embryophyta</taxon>
        <taxon>Tracheophyta</taxon>
        <taxon>Spermatophyta</taxon>
        <taxon>Magnoliopsida</taxon>
        <taxon>eudicotyledons</taxon>
        <taxon>Gunneridae</taxon>
        <taxon>Pentapetalae</taxon>
        <taxon>Dilleniales</taxon>
        <taxon>Dilleniaceae</taxon>
        <taxon>Dillenia</taxon>
    </lineage>
</organism>
<dbReference type="SUPFAM" id="SSF74788">
    <property type="entry name" value="Cullin repeat-like"/>
    <property type="match status" value="1"/>
</dbReference>
<gene>
    <name evidence="6" type="ORF">RJ641_032965</name>
</gene>
<dbReference type="Proteomes" id="UP001370490">
    <property type="component" value="Unassembled WGS sequence"/>
</dbReference>
<feature type="region of interest" description="Disordered" evidence="4">
    <location>
        <begin position="96"/>
        <end position="124"/>
    </location>
</feature>
<evidence type="ECO:0000256" key="3">
    <source>
        <dbReference type="RuleBase" id="RU365026"/>
    </source>
</evidence>
<dbReference type="EMBL" id="JBAMMX010000007">
    <property type="protein sequence ID" value="KAK6935935.1"/>
    <property type="molecule type" value="Genomic_DNA"/>
</dbReference>
<feature type="region of interest" description="Disordered" evidence="4">
    <location>
        <begin position="575"/>
        <end position="603"/>
    </location>
</feature>
<dbReference type="GO" id="GO:0000145">
    <property type="term" value="C:exocyst"/>
    <property type="evidence" value="ECO:0007669"/>
    <property type="project" value="InterPro"/>
</dbReference>
<protein>
    <recommendedName>
        <fullName evidence="3">Exocyst subunit Exo70 family protein</fullName>
    </recommendedName>
</protein>
<comment type="function">
    <text evidence="3">Component of the exocyst complex.</text>
</comment>
<dbReference type="GO" id="GO:0005546">
    <property type="term" value="F:phosphatidylinositol-4,5-bisphosphate binding"/>
    <property type="evidence" value="ECO:0007669"/>
    <property type="project" value="InterPro"/>
</dbReference>
<feature type="compositionally biased region" description="Low complexity" evidence="4">
    <location>
        <begin position="575"/>
        <end position="592"/>
    </location>
</feature>
<name>A0AAN8VKN3_9MAGN</name>
<reference evidence="6 7" key="1">
    <citation type="submission" date="2023-12" db="EMBL/GenBank/DDBJ databases">
        <title>A high-quality genome assembly for Dillenia turbinata (Dilleniales).</title>
        <authorList>
            <person name="Chanderbali A."/>
        </authorList>
    </citation>
    <scope>NUCLEOTIDE SEQUENCE [LARGE SCALE GENOMIC DNA]</scope>
    <source>
        <strain evidence="6">LSX21</strain>
        <tissue evidence="6">Leaf</tissue>
    </source>
</reference>
<evidence type="ECO:0000313" key="6">
    <source>
        <dbReference type="EMBL" id="KAK6935935.1"/>
    </source>
</evidence>
<dbReference type="Gene3D" id="1.20.1280.170">
    <property type="entry name" value="Exocyst complex component Exo70"/>
    <property type="match status" value="1"/>
</dbReference>
<evidence type="ECO:0000259" key="5">
    <source>
        <dbReference type="Pfam" id="PF03081"/>
    </source>
</evidence>
<evidence type="ECO:0000313" key="7">
    <source>
        <dbReference type="Proteomes" id="UP001370490"/>
    </source>
</evidence>
<feature type="domain" description="Exocyst complex subunit Exo70 C-terminal" evidence="5">
    <location>
        <begin position="200"/>
        <end position="562"/>
    </location>
</feature>
<keyword evidence="7" id="KW-1185">Reference proteome</keyword>
<dbReference type="InterPro" id="IPR046364">
    <property type="entry name" value="Exo70_C"/>
</dbReference>
<dbReference type="GO" id="GO:0006887">
    <property type="term" value="P:exocytosis"/>
    <property type="evidence" value="ECO:0007669"/>
    <property type="project" value="UniProtKB-KW"/>
</dbReference>
<keyword evidence="3" id="KW-0653">Protein transport</keyword>
<keyword evidence="3" id="KW-0268">Exocytosis</keyword>
<evidence type="ECO:0000256" key="1">
    <source>
        <dbReference type="ARBA" id="ARBA00006756"/>
    </source>
</evidence>
<dbReference type="Pfam" id="PF20669">
    <property type="entry name" value="Exo70_N"/>
    <property type="match status" value="1"/>
</dbReference>
<sequence length="603" mass="68148">MAENVENARLIITKWDPESSTFANVTSLFFESRREAKEFLNSVKHLQRAMHYYVSESSNSQKLIESQQLMQTAMKRLEKEFYQILASNRDHLDLESISTRSSPSRARSSISDDSEESEDEFRTADESINRVERVSSLVMSDLKAIADCMISTGYGKECVKIYKIIRKSIVDEGLYHLGVERVTSSQINKLDWEVLEIKIKNWLKAFSVAVQTLFSGERILCDYVFAASASIRESCFNEITKDGASLLFGFPELISKTKKSPEKLFRMLDLYEAISNHWPEIQSIFSLESTSAVRSQALNSLIKLGEAVRGTMTEFESAIQKESSKSPVPGGGIHPLTRYVMNYIAFLTDYSGILSDVIADWPLSINSPLPESYFSSQESDDSATSAVSVRLAWLVLVLLCKLDGKAELYKDVALSYLFLANNLQYVVAKVKSSNLRAFLGEDWLKKHEGKVKQYTSNYERMGWSKVMMSLPENPTADDIPLENVRERFRSFNSAFEEAYRKQTTWIVTDSKLRDEIKLSIARKLVPLYRGFYNKYRDFLRQDLGQESIVRYAPDDLGNYLSDLLHGNGGLSSTPSSVSSASISSATSTTSSRSGGGWRSPLRR</sequence>
<dbReference type="PANTHER" id="PTHR12542">
    <property type="entry name" value="EXOCYST COMPLEX PROTEIN EXO70"/>
    <property type="match status" value="1"/>
</dbReference>
<feature type="compositionally biased region" description="Low complexity" evidence="4">
    <location>
        <begin position="96"/>
        <end position="111"/>
    </location>
</feature>
<dbReference type="InterPro" id="IPR016159">
    <property type="entry name" value="Cullin_repeat-like_dom_sf"/>
</dbReference>